<dbReference type="PANTHER" id="PTHR30250">
    <property type="entry name" value="PST FAMILY PREDICTED COLANIC ACID TRANSPORTER"/>
    <property type="match status" value="1"/>
</dbReference>
<feature type="transmembrane region" description="Helical" evidence="6">
    <location>
        <begin position="282"/>
        <end position="303"/>
    </location>
</feature>
<dbReference type="PANTHER" id="PTHR30250:SF11">
    <property type="entry name" value="O-ANTIGEN TRANSPORTER-RELATED"/>
    <property type="match status" value="1"/>
</dbReference>
<dbReference type="GO" id="GO:0005886">
    <property type="term" value="C:plasma membrane"/>
    <property type="evidence" value="ECO:0007669"/>
    <property type="project" value="UniProtKB-SubCell"/>
</dbReference>
<dbReference type="Proteomes" id="UP000071561">
    <property type="component" value="Chromosome"/>
</dbReference>
<reference evidence="7 8" key="1">
    <citation type="submission" date="2016-03" db="EMBL/GenBank/DDBJ databases">
        <title>Complete genome sequence of Pedobacter cryoconitis PAMC 27485.</title>
        <authorList>
            <person name="Lee J."/>
            <person name="Kim O.-S."/>
        </authorList>
    </citation>
    <scope>NUCLEOTIDE SEQUENCE [LARGE SCALE GENOMIC DNA]</scope>
    <source>
        <strain evidence="7 8">PAMC 27485</strain>
    </source>
</reference>
<dbReference type="PATRIC" id="fig|188932.3.peg.2234"/>
<dbReference type="OrthoDB" id="103403at2"/>
<evidence type="ECO:0000313" key="8">
    <source>
        <dbReference type="Proteomes" id="UP000071561"/>
    </source>
</evidence>
<keyword evidence="2" id="KW-1003">Cell membrane</keyword>
<feature type="transmembrane region" description="Helical" evidence="6">
    <location>
        <begin position="137"/>
        <end position="155"/>
    </location>
</feature>
<organism evidence="7 8">
    <name type="scientific">Pedobacter cryoconitis</name>
    <dbReference type="NCBI Taxonomy" id="188932"/>
    <lineage>
        <taxon>Bacteria</taxon>
        <taxon>Pseudomonadati</taxon>
        <taxon>Bacteroidota</taxon>
        <taxon>Sphingobacteriia</taxon>
        <taxon>Sphingobacteriales</taxon>
        <taxon>Sphingobacteriaceae</taxon>
        <taxon>Pedobacter</taxon>
    </lineage>
</organism>
<feature type="transmembrane region" description="Helical" evidence="6">
    <location>
        <begin position="106"/>
        <end position="125"/>
    </location>
</feature>
<evidence type="ECO:0000256" key="3">
    <source>
        <dbReference type="ARBA" id="ARBA00022692"/>
    </source>
</evidence>
<protein>
    <submittedName>
        <fullName evidence="7">RfbX protein</fullName>
    </submittedName>
</protein>
<accession>A0A127VCE0</accession>
<dbReference type="AlphaFoldDB" id="A0A127VCE0"/>
<keyword evidence="5 6" id="KW-0472">Membrane</keyword>
<feature type="transmembrane region" description="Helical" evidence="6">
    <location>
        <begin position="76"/>
        <end position="100"/>
    </location>
</feature>
<feature type="transmembrane region" description="Helical" evidence="6">
    <location>
        <begin position="167"/>
        <end position="190"/>
    </location>
</feature>
<evidence type="ECO:0000256" key="2">
    <source>
        <dbReference type="ARBA" id="ARBA00022475"/>
    </source>
</evidence>
<gene>
    <name evidence="7" type="ORF">AY601_2132</name>
</gene>
<feature type="transmembrane region" description="Helical" evidence="6">
    <location>
        <begin position="34"/>
        <end position="55"/>
    </location>
</feature>
<feature type="transmembrane region" description="Helical" evidence="6">
    <location>
        <begin position="323"/>
        <end position="345"/>
    </location>
</feature>
<sequence>MKLSILKTVFFESLNRLCTLIIVLLVSRNFSVSTYGYFSLFITITSIGQTVIDFGSQNFGVKELIKLKEITDLKKMVTTVSTFRFIGFIVWVLFSIVYSFFIEDSLTFATLLIIWGVIYLYYCDWILKGVGKISSQALINLTTNGAALLVLYLLIWKKTDLTNSYIISLAKIGPLLAAAIISGFFLKWFTKSNLVLVGIKKTWPKSQFNETMLFTTGSFCARAYNSIGLILVGFLLDKTTLGMISYAFTFYNIFSMGRAILITSVYPYFCKLERKKALKLSMFLNLGATLCFVLFLIVYLNYSAEIIHIIVPKTTAISEVVRFNFNVGVALIGVVCMSFFTITFLQAFEGGGIFNRLTIYGLVIVLVLNLLGYFLGYLKYSSIASLLAAEFLIALYSYYYIFKKTNNEGISK</sequence>
<evidence type="ECO:0000256" key="5">
    <source>
        <dbReference type="ARBA" id="ARBA00023136"/>
    </source>
</evidence>
<proteinExistence type="predicted"/>
<dbReference type="KEGG" id="pcm:AY601_2132"/>
<feature type="transmembrane region" description="Helical" evidence="6">
    <location>
        <begin position="357"/>
        <end position="377"/>
    </location>
</feature>
<evidence type="ECO:0000256" key="4">
    <source>
        <dbReference type="ARBA" id="ARBA00022989"/>
    </source>
</evidence>
<keyword evidence="8" id="KW-1185">Reference proteome</keyword>
<evidence type="ECO:0000256" key="6">
    <source>
        <dbReference type="SAM" id="Phobius"/>
    </source>
</evidence>
<keyword evidence="4 6" id="KW-1133">Transmembrane helix</keyword>
<feature type="transmembrane region" description="Helical" evidence="6">
    <location>
        <begin position="248"/>
        <end position="270"/>
    </location>
</feature>
<feature type="transmembrane region" description="Helical" evidence="6">
    <location>
        <begin position="211"/>
        <end position="236"/>
    </location>
</feature>
<name>A0A127VCE0_9SPHI</name>
<evidence type="ECO:0000313" key="7">
    <source>
        <dbReference type="EMBL" id="AMP99033.1"/>
    </source>
</evidence>
<evidence type="ECO:0000256" key="1">
    <source>
        <dbReference type="ARBA" id="ARBA00004651"/>
    </source>
</evidence>
<comment type="subcellular location">
    <subcellularLocation>
        <location evidence="1">Cell membrane</location>
        <topology evidence="1">Multi-pass membrane protein</topology>
    </subcellularLocation>
</comment>
<dbReference type="InterPro" id="IPR050833">
    <property type="entry name" value="Poly_Biosynth_Transport"/>
</dbReference>
<dbReference type="RefSeq" id="WP_068400368.1">
    <property type="nucleotide sequence ID" value="NZ_CP014504.1"/>
</dbReference>
<keyword evidence="3 6" id="KW-0812">Transmembrane</keyword>
<dbReference type="EMBL" id="CP014504">
    <property type="protein sequence ID" value="AMP99033.1"/>
    <property type="molecule type" value="Genomic_DNA"/>
</dbReference>
<feature type="transmembrane region" description="Helical" evidence="6">
    <location>
        <begin position="383"/>
        <end position="402"/>
    </location>
</feature>